<accession>A0A7W5H2E1</accession>
<dbReference type="Proteomes" id="UP000544222">
    <property type="component" value="Unassembled WGS sequence"/>
</dbReference>
<keyword evidence="1" id="KW-0732">Signal</keyword>
<gene>
    <name evidence="2" type="ORF">FHX64_001697</name>
</gene>
<feature type="signal peptide" evidence="1">
    <location>
        <begin position="1"/>
        <end position="23"/>
    </location>
</feature>
<name>A0A7W5H2E1_9PORP</name>
<proteinExistence type="predicted"/>
<protein>
    <recommendedName>
        <fullName evidence="4">DUF4270 domain-containing protein</fullName>
    </recommendedName>
</protein>
<dbReference type="PROSITE" id="PS51257">
    <property type="entry name" value="PROKAR_LIPOPROTEIN"/>
    <property type="match status" value="1"/>
</dbReference>
<sequence length="439" mass="48541">MKYFLSVIAIVAMVIVSSCTDSSSDLGLSIRPSGDLIAVGTDTFGISTSNYIVPNMVSPNDTFLLGNYYDPKYGTTKGEILAQFTCPIGFQFPAGAHPDSLSLYILFNNWFGASQSPLRISAYEMDGTPLSYNTTYYTDLNIADYCSKNILLGNRIMAAIPDTVADSATYQPHLTYKFSQAEVQKFYNAASNGAFDSQSTFTNYFKGIYLTSDYGNGAVWYVNRLYMELYFHYNAFINNKDTTLTSGLVFPASKDVRQINRITHPDISQIPAVPDSVTYICAPAGIYTQVNIPVARIVNRIKARWSGKVNSINHAELRMEVTERDTVDAYVMHIPSYLVLVPKTKINSFRVGDTTLITAAYNSTDHYYSFDLSSYLTRELRSSNPPATDQLLVIPVSITSRSAAGYIAGLAPKVNLNAVVLRTSKSVSPLRLEVVYNGF</sequence>
<keyword evidence="3" id="KW-1185">Reference proteome</keyword>
<evidence type="ECO:0008006" key="4">
    <source>
        <dbReference type="Google" id="ProtNLM"/>
    </source>
</evidence>
<organism evidence="2 3">
    <name type="scientific">Microbacter margulisiae</name>
    <dbReference type="NCBI Taxonomy" id="1350067"/>
    <lineage>
        <taxon>Bacteria</taxon>
        <taxon>Pseudomonadati</taxon>
        <taxon>Bacteroidota</taxon>
        <taxon>Bacteroidia</taxon>
        <taxon>Bacteroidales</taxon>
        <taxon>Porphyromonadaceae</taxon>
        <taxon>Microbacter</taxon>
    </lineage>
</organism>
<dbReference type="Pfam" id="PF14092">
    <property type="entry name" value="DUF4270"/>
    <property type="match status" value="1"/>
</dbReference>
<reference evidence="2 3" key="1">
    <citation type="submission" date="2020-08" db="EMBL/GenBank/DDBJ databases">
        <title>Genomic Encyclopedia of Type Strains, Phase IV (KMG-IV): sequencing the most valuable type-strain genomes for metagenomic binning, comparative biology and taxonomic classification.</title>
        <authorList>
            <person name="Goeker M."/>
        </authorList>
    </citation>
    <scope>NUCLEOTIDE SEQUENCE [LARGE SCALE GENOMIC DNA]</scope>
    <source>
        <strain evidence="2 3">DSM 27471</strain>
    </source>
</reference>
<dbReference type="RefSeq" id="WP_183413296.1">
    <property type="nucleotide sequence ID" value="NZ_JACHYB010000001.1"/>
</dbReference>
<evidence type="ECO:0000256" key="1">
    <source>
        <dbReference type="SAM" id="SignalP"/>
    </source>
</evidence>
<evidence type="ECO:0000313" key="3">
    <source>
        <dbReference type="Proteomes" id="UP000544222"/>
    </source>
</evidence>
<dbReference type="EMBL" id="JACHYB010000001">
    <property type="protein sequence ID" value="MBB3187534.1"/>
    <property type="molecule type" value="Genomic_DNA"/>
</dbReference>
<dbReference type="InterPro" id="IPR025366">
    <property type="entry name" value="DUF4270"/>
</dbReference>
<dbReference type="AlphaFoldDB" id="A0A7W5H2E1"/>
<comment type="caution">
    <text evidence="2">The sequence shown here is derived from an EMBL/GenBank/DDBJ whole genome shotgun (WGS) entry which is preliminary data.</text>
</comment>
<feature type="chain" id="PRO_5031431451" description="DUF4270 domain-containing protein" evidence="1">
    <location>
        <begin position="24"/>
        <end position="439"/>
    </location>
</feature>
<evidence type="ECO:0000313" key="2">
    <source>
        <dbReference type="EMBL" id="MBB3187534.1"/>
    </source>
</evidence>